<evidence type="ECO:0000256" key="3">
    <source>
        <dbReference type="ARBA" id="ARBA00022679"/>
    </source>
</evidence>
<dbReference type="eggNOG" id="arCOG01383">
    <property type="taxonomic scope" value="Archaea"/>
</dbReference>
<dbReference type="KEGG" id="dmu:Desmu_1149"/>
<dbReference type="AlphaFoldDB" id="E8RAL1"/>
<dbReference type="HOGENOM" id="CLU_023845_4_1_2"/>
<evidence type="ECO:0000259" key="4">
    <source>
        <dbReference type="Pfam" id="PF00535"/>
    </source>
</evidence>
<keyword evidence="2" id="KW-0328">Glycosyltransferase</keyword>
<keyword evidence="3 5" id="KW-0808">Transferase</keyword>
<dbReference type="RefSeq" id="WP_013562669.1">
    <property type="nucleotide sequence ID" value="NC_014961.1"/>
</dbReference>
<name>E8RAL1_DESM0</name>
<dbReference type="STRING" id="765177.Desmu_1149"/>
<dbReference type="InterPro" id="IPR029044">
    <property type="entry name" value="Nucleotide-diphossugar_trans"/>
</dbReference>
<reference evidence="6" key="1">
    <citation type="submission" date="2010-11" db="EMBL/GenBank/DDBJ databases">
        <title>The complete genome of Desulfurococcus mucosus DSM 2162.</title>
        <authorList>
            <consortium name="US DOE Joint Genome Institute (JGI-PGF)"/>
            <person name="Lucas S."/>
            <person name="Copeland A."/>
            <person name="Lapidus A."/>
            <person name="Bruce D."/>
            <person name="Goodwin L."/>
            <person name="Pitluck S."/>
            <person name="Kyrpides N."/>
            <person name="Mavromatis K."/>
            <person name="Pagani I."/>
            <person name="Ivanova N."/>
            <person name="Ovchinnikova G."/>
            <person name="Chertkov O."/>
            <person name="Held B."/>
            <person name="Brettin T."/>
            <person name="Detter J.C."/>
            <person name="Tapia R."/>
            <person name="Han C."/>
            <person name="Land M."/>
            <person name="Hauser L."/>
            <person name="Markowitz V."/>
            <person name="Cheng J.-F."/>
            <person name="Hugenholtz P."/>
            <person name="Woyke T."/>
            <person name="Wu D."/>
            <person name="Wirth R."/>
            <person name="Bilek Y."/>
            <person name="Hader T."/>
            <person name="Klenk H.-P."/>
            <person name="Eisen J.A."/>
        </authorList>
    </citation>
    <scope>NUCLEOTIDE SEQUENCE [LARGE SCALE GENOMIC DNA]</scope>
    <source>
        <strain evidence="6">ATCC 35584 / DSM 2162 / JCM 9187 / O7/1</strain>
    </source>
</reference>
<comment type="similarity">
    <text evidence="1">Belongs to the glycosyltransferase 2 family.</text>
</comment>
<dbReference type="PANTHER" id="PTHR43179">
    <property type="entry name" value="RHAMNOSYLTRANSFERASE WBBL"/>
    <property type="match status" value="1"/>
</dbReference>
<dbReference type="Gene3D" id="3.90.550.10">
    <property type="entry name" value="Spore Coat Polysaccharide Biosynthesis Protein SpsA, Chain A"/>
    <property type="match status" value="1"/>
</dbReference>
<organism evidence="5 6">
    <name type="scientific">Desulfurococcus mucosus (strain ATCC 35584 / DSM 2162 / JCM 9187 / O7/1)</name>
    <dbReference type="NCBI Taxonomy" id="765177"/>
    <lineage>
        <taxon>Archaea</taxon>
        <taxon>Thermoproteota</taxon>
        <taxon>Thermoprotei</taxon>
        <taxon>Desulfurococcales</taxon>
        <taxon>Desulfurococcaceae</taxon>
        <taxon>Desulfurococcus</taxon>
    </lineage>
</organism>
<dbReference type="Proteomes" id="UP000001068">
    <property type="component" value="Chromosome"/>
</dbReference>
<dbReference type="GO" id="GO:0016757">
    <property type="term" value="F:glycosyltransferase activity"/>
    <property type="evidence" value="ECO:0007669"/>
    <property type="project" value="UniProtKB-KW"/>
</dbReference>
<dbReference type="GeneID" id="10153863"/>
<evidence type="ECO:0000256" key="1">
    <source>
        <dbReference type="ARBA" id="ARBA00006739"/>
    </source>
</evidence>
<evidence type="ECO:0000313" key="5">
    <source>
        <dbReference type="EMBL" id="ADV65447.1"/>
    </source>
</evidence>
<gene>
    <name evidence="5" type="ordered locus">Desmu_1149</name>
</gene>
<reference evidence="5 6" key="2">
    <citation type="journal article" date="2011" name="Stand. Genomic Sci.">
        <title>Complete genome sequence of Desulfurococcus mucosus type strain (O7/1).</title>
        <authorList>
            <person name="Wirth R."/>
            <person name="Chertkov O."/>
            <person name="Held B."/>
            <person name="Lapidus A."/>
            <person name="Nolan M."/>
            <person name="Lucas S."/>
            <person name="Hammon N."/>
            <person name="Deshpande S."/>
            <person name="Cheng J.F."/>
            <person name="Tapia R."/>
            <person name="Han C."/>
            <person name="Goodwin L."/>
            <person name="Pitluck S."/>
            <person name="Liolios K."/>
            <person name="Ioanna P."/>
            <person name="Ivanova N."/>
            <person name="Mavromatis K."/>
            <person name="Mikhailova N."/>
            <person name="Pati A."/>
            <person name="Chen A."/>
            <person name="Palaniappan K."/>
            <person name="Land M."/>
            <person name="Hauser L."/>
            <person name="Chang Y.J."/>
            <person name="Jeffries C.D."/>
            <person name="Bilek Y."/>
            <person name="Hader T."/>
            <person name="Rohde M."/>
            <person name="Spring S."/>
            <person name="Sikorski J."/>
            <person name="Goker M."/>
            <person name="Woyke T."/>
            <person name="Bristow J."/>
            <person name="Eisen J.A."/>
            <person name="Markowitz V."/>
            <person name="Hugenholtz P."/>
            <person name="Kyrpides N.C."/>
            <person name="Klenk H.P."/>
        </authorList>
    </citation>
    <scope>NUCLEOTIDE SEQUENCE [LARGE SCALE GENOMIC DNA]</scope>
    <source>
        <strain evidence="6">ATCC 35584 / DSM 2162 / JCM 9187 / O7/1</strain>
    </source>
</reference>
<feature type="domain" description="Glycosyltransferase 2-like" evidence="4">
    <location>
        <begin position="7"/>
        <end position="184"/>
    </location>
</feature>
<dbReference type="PANTHER" id="PTHR43179:SF12">
    <property type="entry name" value="GALACTOFURANOSYLTRANSFERASE GLFT2"/>
    <property type="match status" value="1"/>
</dbReference>
<dbReference type="Pfam" id="PF00535">
    <property type="entry name" value="Glycos_transf_2"/>
    <property type="match status" value="1"/>
</dbReference>
<dbReference type="EMBL" id="CP002363">
    <property type="protein sequence ID" value="ADV65447.1"/>
    <property type="molecule type" value="Genomic_DNA"/>
</dbReference>
<sequence length="373" mass="42024">MVYPGVSIIWLNYNSMGVIDRVLASLQSVFDLDYPPNRYELIIVDNGSSDGSFEAVKKFVEGKDTSRVKMVRLERNLGFTGGVNLGFSMRNRGFNYVALLNNDAVATSNSLRELVEFAESYRSVAAVQGVVLDSRGRVDTAGGFMTEDFEMMPYLWKEPAGKAPSKAFAVTYADGSYALYRIEYIERCVGGHMFIWEMFAYGDDNILGLMLWNCGYASVSIPVVVAEHERGSTFRSLAAFRLYLAYRNNTALSMITNSRYSGLIQLNTVLGAFKGAVIGRHSTRYIPVAVRSLVDGRILGRRLAGKGIHIDIYRAPVITVKPLEEVLGLYMPGRLIRKKITERVSRFIERFSMEDFEKCWREKCRDLRGMLTI</sequence>
<evidence type="ECO:0000313" key="6">
    <source>
        <dbReference type="Proteomes" id="UP000001068"/>
    </source>
</evidence>
<keyword evidence="6" id="KW-1185">Reference proteome</keyword>
<accession>E8RAL1</accession>
<protein>
    <submittedName>
        <fullName evidence="5">Glycosyl transferase family 2</fullName>
    </submittedName>
</protein>
<dbReference type="OrthoDB" id="31358at2157"/>
<proteinExistence type="inferred from homology"/>
<evidence type="ECO:0000256" key="2">
    <source>
        <dbReference type="ARBA" id="ARBA00022676"/>
    </source>
</evidence>
<dbReference type="SUPFAM" id="SSF53448">
    <property type="entry name" value="Nucleotide-diphospho-sugar transferases"/>
    <property type="match status" value="1"/>
</dbReference>
<dbReference type="InterPro" id="IPR001173">
    <property type="entry name" value="Glyco_trans_2-like"/>
</dbReference>